<evidence type="ECO:0000313" key="10">
    <source>
        <dbReference type="Proteomes" id="UP001470230"/>
    </source>
</evidence>
<evidence type="ECO:0008006" key="11">
    <source>
        <dbReference type="Google" id="ProtNLM"/>
    </source>
</evidence>
<evidence type="ECO:0000256" key="7">
    <source>
        <dbReference type="ARBA" id="ARBA00023237"/>
    </source>
</evidence>
<comment type="caution">
    <text evidence="9">The sequence shown here is derived from an EMBL/GenBank/DDBJ whole genome shotgun (WGS) entry which is preliminary data.</text>
</comment>
<evidence type="ECO:0000256" key="2">
    <source>
        <dbReference type="ARBA" id="ARBA00004442"/>
    </source>
</evidence>
<dbReference type="PANTHER" id="PTHR11319">
    <property type="entry name" value="G PROTEIN-COUPLED RECEPTOR-RELATED"/>
    <property type="match status" value="1"/>
</dbReference>
<sequence>MIFFILLFRQTFELSDNKNHNFLSKNSKPKTQALVQAVNYNKETFTDPSDFFDNRVTIISCKFLNCFSDEIMEGHYGGAIYFIYCNSKITDSLFDNCAASQGGAIYSDNTQIAIKGTNFTNNQALEAGGAVVLYQCTDFKITDGFSMYNDAMYHGCFDIHESNGTVSSHKFISNTAKIDCAAVSVYESQAIIENCYFIQNEAEFYPGALQVEEGEGVMQTSCEVRNCFFLENEAGGEPISVHLTGNVTGSFTDCVFDVDIKEAVLEFKSPNFKFVRIKVDPKMRNPFESIPQNKQEIIEYSQTFDHSKSDYVATLFIVIIPIYVGIVFFLLIKD</sequence>
<protein>
    <recommendedName>
        <fullName evidence="11">Right handed beta helix domain-containing protein</fullName>
    </recommendedName>
</protein>
<dbReference type="InterPro" id="IPR003368">
    <property type="entry name" value="POMP_repeat"/>
</dbReference>
<evidence type="ECO:0000256" key="8">
    <source>
        <dbReference type="SAM" id="Phobius"/>
    </source>
</evidence>
<comment type="subcellular location">
    <subcellularLocation>
        <location evidence="1">Cell envelope</location>
    </subcellularLocation>
    <subcellularLocation>
        <location evidence="2">Cell outer membrane</location>
    </subcellularLocation>
    <subcellularLocation>
        <location evidence="3">Secreted</location>
    </subcellularLocation>
</comment>
<dbReference type="InterPro" id="IPR011050">
    <property type="entry name" value="Pectin_lyase_fold/virulence"/>
</dbReference>
<keyword evidence="10" id="KW-1185">Reference proteome</keyword>
<keyword evidence="5" id="KW-0732">Signal</keyword>
<name>A0ABR2L9J3_9EUKA</name>
<proteinExistence type="predicted"/>
<evidence type="ECO:0000256" key="4">
    <source>
        <dbReference type="ARBA" id="ARBA00022525"/>
    </source>
</evidence>
<evidence type="ECO:0000256" key="5">
    <source>
        <dbReference type="ARBA" id="ARBA00022729"/>
    </source>
</evidence>
<evidence type="ECO:0000256" key="1">
    <source>
        <dbReference type="ARBA" id="ARBA00004196"/>
    </source>
</evidence>
<dbReference type="Proteomes" id="UP001470230">
    <property type="component" value="Unassembled WGS sequence"/>
</dbReference>
<dbReference type="SUPFAM" id="SSF51126">
    <property type="entry name" value="Pectin lyase-like"/>
    <property type="match status" value="1"/>
</dbReference>
<keyword evidence="8" id="KW-0812">Transmembrane</keyword>
<organism evidence="9 10">
    <name type="scientific">Tritrichomonas musculus</name>
    <dbReference type="NCBI Taxonomy" id="1915356"/>
    <lineage>
        <taxon>Eukaryota</taxon>
        <taxon>Metamonada</taxon>
        <taxon>Parabasalia</taxon>
        <taxon>Tritrichomonadida</taxon>
        <taxon>Tritrichomonadidae</taxon>
        <taxon>Tritrichomonas</taxon>
    </lineage>
</organism>
<accession>A0ABR2L9J3</accession>
<evidence type="ECO:0000313" key="9">
    <source>
        <dbReference type="EMBL" id="KAK8900023.1"/>
    </source>
</evidence>
<reference evidence="9 10" key="1">
    <citation type="submission" date="2024-04" db="EMBL/GenBank/DDBJ databases">
        <title>Tritrichomonas musculus Genome.</title>
        <authorList>
            <person name="Alves-Ferreira E."/>
            <person name="Grigg M."/>
            <person name="Lorenzi H."/>
            <person name="Galac M."/>
        </authorList>
    </citation>
    <scope>NUCLEOTIDE SEQUENCE [LARGE SCALE GENOMIC DNA]</scope>
    <source>
        <strain evidence="9 10">EAF2021</strain>
    </source>
</reference>
<keyword evidence="4" id="KW-0964">Secreted</keyword>
<feature type="transmembrane region" description="Helical" evidence="8">
    <location>
        <begin position="311"/>
        <end position="332"/>
    </location>
</feature>
<keyword evidence="6 8" id="KW-0472">Membrane</keyword>
<evidence type="ECO:0000256" key="3">
    <source>
        <dbReference type="ARBA" id="ARBA00004613"/>
    </source>
</evidence>
<keyword evidence="8" id="KW-1133">Transmembrane helix</keyword>
<gene>
    <name evidence="9" type="ORF">M9Y10_002346</name>
</gene>
<dbReference type="PANTHER" id="PTHR11319:SF35">
    <property type="entry name" value="OUTER MEMBRANE PROTEIN PMPC-RELATED"/>
    <property type="match status" value="1"/>
</dbReference>
<dbReference type="EMBL" id="JAPFFF010000001">
    <property type="protein sequence ID" value="KAK8900023.1"/>
    <property type="molecule type" value="Genomic_DNA"/>
</dbReference>
<keyword evidence="7" id="KW-0998">Cell outer membrane</keyword>
<evidence type="ECO:0000256" key="6">
    <source>
        <dbReference type="ARBA" id="ARBA00023136"/>
    </source>
</evidence>
<dbReference type="Pfam" id="PF02415">
    <property type="entry name" value="Chlam_PMP"/>
    <property type="match status" value="1"/>
</dbReference>